<dbReference type="AlphaFoldDB" id="A0A835MVX8"/>
<dbReference type="EMBL" id="JADGMS010000006">
    <property type="protein sequence ID" value="KAF9680887.1"/>
    <property type="molecule type" value="Genomic_DNA"/>
</dbReference>
<reference evidence="1 2" key="1">
    <citation type="submission" date="2020-10" db="EMBL/GenBank/DDBJ databases">
        <title>Plant Genome Project.</title>
        <authorList>
            <person name="Zhang R.-G."/>
        </authorList>
    </citation>
    <scope>NUCLEOTIDE SEQUENCE [LARGE SCALE GENOMIC DNA]</scope>
    <source>
        <strain evidence="1">FAFU-HL-1</strain>
        <tissue evidence="1">Leaf</tissue>
    </source>
</reference>
<gene>
    <name evidence="1" type="ORF">SADUNF_Sadunf06G0168400</name>
</gene>
<protein>
    <submittedName>
        <fullName evidence="1">Uncharacterized protein</fullName>
    </submittedName>
</protein>
<name>A0A835MVX8_9ROSI</name>
<evidence type="ECO:0000313" key="1">
    <source>
        <dbReference type="EMBL" id="KAF9680887.1"/>
    </source>
</evidence>
<accession>A0A835MVX8</accession>
<dbReference type="Proteomes" id="UP000657918">
    <property type="component" value="Unassembled WGS sequence"/>
</dbReference>
<dbReference type="Gene3D" id="6.10.250.3450">
    <property type="match status" value="1"/>
</dbReference>
<keyword evidence="2" id="KW-1185">Reference proteome</keyword>
<organism evidence="1 2">
    <name type="scientific">Salix dunnii</name>
    <dbReference type="NCBI Taxonomy" id="1413687"/>
    <lineage>
        <taxon>Eukaryota</taxon>
        <taxon>Viridiplantae</taxon>
        <taxon>Streptophyta</taxon>
        <taxon>Embryophyta</taxon>
        <taxon>Tracheophyta</taxon>
        <taxon>Spermatophyta</taxon>
        <taxon>Magnoliopsida</taxon>
        <taxon>eudicotyledons</taxon>
        <taxon>Gunneridae</taxon>
        <taxon>Pentapetalae</taxon>
        <taxon>rosids</taxon>
        <taxon>fabids</taxon>
        <taxon>Malpighiales</taxon>
        <taxon>Salicaceae</taxon>
        <taxon>Saliceae</taxon>
        <taxon>Salix</taxon>
    </lineage>
</organism>
<evidence type="ECO:0000313" key="2">
    <source>
        <dbReference type="Proteomes" id="UP000657918"/>
    </source>
</evidence>
<comment type="caution">
    <text evidence="1">The sequence shown here is derived from an EMBL/GenBank/DDBJ whole genome shotgun (WGS) entry which is preliminary data.</text>
</comment>
<dbReference type="OrthoDB" id="1937482at2759"/>
<sequence length="96" mass="10917">MKIYPFTLPTKLCFVEHSGLPSTCLFDSWIQNLYKASLKTKREEKREIYFPMRKYAIKLKKVIASGDGVTQSQTIKRTSPPRSAVTNLISSDCGPM</sequence>
<proteinExistence type="predicted"/>